<evidence type="ECO:0000313" key="1">
    <source>
        <dbReference type="EMBL" id="KAA5610113.1"/>
    </source>
</evidence>
<proteinExistence type="predicted"/>
<dbReference type="EMBL" id="VWPK01000038">
    <property type="protein sequence ID" value="KAA5610113.1"/>
    <property type="molecule type" value="Genomic_DNA"/>
</dbReference>
<reference evidence="1 2" key="1">
    <citation type="submission" date="2019-09" db="EMBL/GenBank/DDBJ databases">
        <title>Genome sequence of Rhodovastum atsumiense, a diverse member of the Acetobacteraceae family of non-sulfur purple photosynthetic bacteria.</title>
        <authorList>
            <person name="Meyer T."/>
            <person name="Kyndt J."/>
        </authorList>
    </citation>
    <scope>NUCLEOTIDE SEQUENCE [LARGE SCALE GENOMIC DNA]</scope>
    <source>
        <strain evidence="1 2">DSM 21279</strain>
    </source>
</reference>
<dbReference type="Proteomes" id="UP000325255">
    <property type="component" value="Unassembled WGS sequence"/>
</dbReference>
<keyword evidence="2" id="KW-1185">Reference proteome</keyword>
<dbReference type="PANTHER" id="PTHR38453">
    <property type="entry name" value="CYTOPLASMIC PROTEIN-RELATED"/>
    <property type="match status" value="1"/>
</dbReference>
<dbReference type="PANTHER" id="PTHR38453:SF1">
    <property type="entry name" value="CYTOPLASMIC PROTEIN"/>
    <property type="match status" value="1"/>
</dbReference>
<protein>
    <submittedName>
        <fullName evidence="1">YbdD/YjiX family protein</fullName>
    </submittedName>
</protein>
<evidence type="ECO:0000313" key="2">
    <source>
        <dbReference type="Proteomes" id="UP000325255"/>
    </source>
</evidence>
<comment type="caution">
    <text evidence="1">The sequence shown here is derived from an EMBL/GenBank/DDBJ whole genome shotgun (WGS) entry which is preliminary data.</text>
</comment>
<accession>A0A5M6IPB2</accession>
<name>A0A5M6IPB2_9PROT</name>
<gene>
    <name evidence="1" type="ORF">F1189_21090</name>
</gene>
<dbReference type="InterPro" id="IPR007423">
    <property type="entry name" value="Sel_put"/>
</dbReference>
<dbReference type="Pfam" id="PF04328">
    <property type="entry name" value="Sel_put"/>
    <property type="match status" value="1"/>
</dbReference>
<dbReference type="OrthoDB" id="9814284at2"/>
<dbReference type="AlphaFoldDB" id="A0A5M6IPB2"/>
<dbReference type="RefSeq" id="WP_150042855.1">
    <property type="nucleotide sequence ID" value="NZ_OW485601.1"/>
</dbReference>
<sequence>MSLPCALCDLGSSARLFGRRLKETANLMVGLPDYDTYVAHRQARHPDLPVMTREEFFRDRQSRRYGTGGGLRCC</sequence>
<organism evidence="1 2">
    <name type="scientific">Rhodovastum atsumiense</name>
    <dbReference type="NCBI Taxonomy" id="504468"/>
    <lineage>
        <taxon>Bacteria</taxon>
        <taxon>Pseudomonadati</taxon>
        <taxon>Pseudomonadota</taxon>
        <taxon>Alphaproteobacteria</taxon>
        <taxon>Acetobacterales</taxon>
        <taxon>Acetobacteraceae</taxon>
        <taxon>Rhodovastum</taxon>
    </lineage>
</organism>